<dbReference type="EMBL" id="LSRX01001895">
    <property type="protein sequence ID" value="OLP76873.1"/>
    <property type="molecule type" value="Genomic_DNA"/>
</dbReference>
<feature type="region of interest" description="Disordered" evidence="1">
    <location>
        <begin position="482"/>
        <end position="514"/>
    </location>
</feature>
<dbReference type="OrthoDB" id="10279177at2759"/>
<name>A0A1Q9C1S2_SYMMI</name>
<dbReference type="AlphaFoldDB" id="A0A1Q9C1S2"/>
<comment type="caution">
    <text evidence="2">The sequence shown here is derived from an EMBL/GenBank/DDBJ whole genome shotgun (WGS) entry which is preliminary data.</text>
</comment>
<reference evidence="2 3" key="1">
    <citation type="submission" date="2016-02" db="EMBL/GenBank/DDBJ databases">
        <title>Genome analysis of coral dinoflagellate symbionts highlights evolutionary adaptations to a symbiotic lifestyle.</title>
        <authorList>
            <person name="Aranda M."/>
            <person name="Li Y."/>
            <person name="Liew Y.J."/>
            <person name="Baumgarten S."/>
            <person name="Simakov O."/>
            <person name="Wilson M."/>
            <person name="Piel J."/>
            <person name="Ashoor H."/>
            <person name="Bougouffa S."/>
            <person name="Bajic V.B."/>
            <person name="Ryu T."/>
            <person name="Ravasi T."/>
            <person name="Bayer T."/>
            <person name="Micklem G."/>
            <person name="Kim H."/>
            <person name="Bhak J."/>
            <person name="Lajeunesse T.C."/>
            <person name="Voolstra C.R."/>
        </authorList>
    </citation>
    <scope>NUCLEOTIDE SEQUENCE [LARGE SCALE GENOMIC DNA]</scope>
    <source>
        <strain evidence="2 3">CCMP2467</strain>
    </source>
</reference>
<evidence type="ECO:0000313" key="2">
    <source>
        <dbReference type="EMBL" id="OLP76873.1"/>
    </source>
</evidence>
<protein>
    <submittedName>
        <fullName evidence="2">Uncharacterized protein</fullName>
    </submittedName>
</protein>
<feature type="compositionally biased region" description="Low complexity" evidence="1">
    <location>
        <begin position="499"/>
        <end position="510"/>
    </location>
</feature>
<organism evidence="2 3">
    <name type="scientific">Symbiodinium microadriaticum</name>
    <name type="common">Dinoflagellate</name>
    <name type="synonym">Zooxanthella microadriatica</name>
    <dbReference type="NCBI Taxonomy" id="2951"/>
    <lineage>
        <taxon>Eukaryota</taxon>
        <taxon>Sar</taxon>
        <taxon>Alveolata</taxon>
        <taxon>Dinophyceae</taxon>
        <taxon>Suessiales</taxon>
        <taxon>Symbiodiniaceae</taxon>
        <taxon>Symbiodinium</taxon>
    </lineage>
</organism>
<accession>A0A1Q9C1S2</accession>
<dbReference type="Proteomes" id="UP000186817">
    <property type="component" value="Unassembled WGS sequence"/>
</dbReference>
<evidence type="ECO:0000313" key="3">
    <source>
        <dbReference type="Proteomes" id="UP000186817"/>
    </source>
</evidence>
<evidence type="ECO:0000256" key="1">
    <source>
        <dbReference type="SAM" id="MobiDB-lite"/>
    </source>
</evidence>
<feature type="region of interest" description="Disordered" evidence="1">
    <location>
        <begin position="896"/>
        <end position="916"/>
    </location>
</feature>
<proteinExistence type="predicted"/>
<sequence length="994" mass="110245">MKLIHCVEIQCRVCVWGTGKTCGYSRRGERTDLFSSLRGAVSGIMFALCIGFRKLHQLIIDSELVAEVAAASANTTVHTGGGSFARRSGTGQSRAHLAAVYGHNHAYVDPNLFHNEEEMRKQLEQFVHCFIITCQEAPESGKASQQDLYKKMMSADDLSARRPYGFMTCMLRVVGWKRYEANRLMTFRNVVEHNFNSVKRRGLVWEPMPAFVEGSILESEYPDASEDGIFAKDPALRASWKAGPPLLHPCNNNMVLNAATQEACGLSPRVDKGATNSADEVIAVVAPADARRHEPVLDPVEKAHAAAVVFGLNPANDRSKFSKAWWDRNAKPKLSADKKTWEGLLAQNLLIAAEGKCEPDFYVPRIRCKRSLQDVCPLQQPASPSILRECIDASAFWDHLEGNPSRQVTAEILLQTLESVANRLDRQAKSGRPVQVGNTLPLQKEEASKWRSQWEKLQENERAAKALLDYLEQAADCVASQAEDVRASTPSRRRRRKSAAPAAAAGSSQAQVENPFQQGGQVHVQVAYKYKLDSVRTRRYAQEPFAVQRLSQCLQAAALVTLWTLTYTTAVSFCKHLLQKVFNGGSIPQSHANNKFLLDLQSASIFCRWTAASVVPEALTQLVQCKDRPEVSILTYFWNVAEDVILDAWLEKLEELQSEHLSLHFDGIRVDSKLASPCPQDICDSCMRHIETKTKFKVTIRPKTHACFLTSLKTRDDKQVADSPDALRLPGNCIVVGLHHLGFSAQMTAMQSNRESEHEDFFRRRGLRSYRQVSEACDIPMKPCLEVGQPEPGACFLLHCLPRGRPHCVAVEVLSHEHVRITDDRSSWRLNVPAFNELLTSAVDFKYIVSVYVKGSPESGTSVTLTDEERAALLELQAGANDAEFVVDVDAGLASADSESTQSSNSEGEEWEDGTTKVGDDLLCSLEAEVKAFSTTAVEEDSSGNNRCPFCPFRAWPPSQSLSRLRKHVAEYHSARKQFIASGNEATQARAGAA</sequence>
<gene>
    <name evidence="2" type="ORF">AK812_SmicGene43131</name>
</gene>
<feature type="compositionally biased region" description="Polar residues" evidence="1">
    <location>
        <begin position="897"/>
        <end position="906"/>
    </location>
</feature>
<keyword evidence="3" id="KW-1185">Reference proteome</keyword>